<evidence type="ECO:0000313" key="2">
    <source>
        <dbReference type="EMBL" id="NIJ63377.1"/>
    </source>
</evidence>
<evidence type="ECO:0000313" key="3">
    <source>
        <dbReference type="Proteomes" id="UP000564677"/>
    </source>
</evidence>
<feature type="signal peptide" evidence="1">
    <location>
        <begin position="1"/>
        <end position="22"/>
    </location>
</feature>
<dbReference type="EMBL" id="JAASQV010000001">
    <property type="protein sequence ID" value="NIJ63377.1"/>
    <property type="molecule type" value="Genomic_DNA"/>
</dbReference>
<comment type="caution">
    <text evidence="2">The sequence shown here is derived from an EMBL/GenBank/DDBJ whole genome shotgun (WGS) entry which is preliminary data.</text>
</comment>
<name>A0A7X5UXA8_9SPHN</name>
<dbReference type="RefSeq" id="WP_167297932.1">
    <property type="nucleotide sequence ID" value="NZ_JAASQV010000001.1"/>
</dbReference>
<keyword evidence="3" id="KW-1185">Reference proteome</keyword>
<dbReference type="Pfam" id="PF11776">
    <property type="entry name" value="RcnB"/>
    <property type="match status" value="1"/>
</dbReference>
<organism evidence="2 3">
    <name type="scientific">Sphingomonas leidyi</name>
    <dbReference type="NCBI Taxonomy" id="68569"/>
    <lineage>
        <taxon>Bacteria</taxon>
        <taxon>Pseudomonadati</taxon>
        <taxon>Pseudomonadota</taxon>
        <taxon>Alphaproteobacteria</taxon>
        <taxon>Sphingomonadales</taxon>
        <taxon>Sphingomonadaceae</taxon>
        <taxon>Sphingomonas</taxon>
    </lineage>
</organism>
<evidence type="ECO:0000256" key="1">
    <source>
        <dbReference type="SAM" id="SignalP"/>
    </source>
</evidence>
<gene>
    <name evidence="2" type="ORF">FHR20_000308</name>
</gene>
<accession>A0A7X5UXA8</accession>
<reference evidence="2 3" key="1">
    <citation type="submission" date="2020-03" db="EMBL/GenBank/DDBJ databases">
        <title>Genomic Encyclopedia of Type Strains, Phase IV (KMG-IV): sequencing the most valuable type-strain genomes for metagenomic binning, comparative biology and taxonomic classification.</title>
        <authorList>
            <person name="Goeker M."/>
        </authorList>
    </citation>
    <scope>NUCLEOTIDE SEQUENCE [LARGE SCALE GENOMIC DNA]</scope>
    <source>
        <strain evidence="2 3">DSM 4733</strain>
    </source>
</reference>
<keyword evidence="1" id="KW-0732">Signal</keyword>
<proteinExistence type="predicted"/>
<protein>
    <submittedName>
        <fullName evidence="2">Ni/Co efflux regulator RcnB</fullName>
    </submittedName>
</protein>
<dbReference type="Proteomes" id="UP000564677">
    <property type="component" value="Unassembled WGS sequence"/>
</dbReference>
<dbReference type="Gene3D" id="3.10.450.160">
    <property type="entry name" value="inner membrane protein cigr"/>
    <property type="match status" value="1"/>
</dbReference>
<sequence>MRHLLKPALMASALLAAMPAVAQVASPGPVWGGSGGPIPAPGGAYGGRSVPMPPPPRVPGPPPVVQNGPGVPTAGARVWQNGRWMALPPRGHGQVGRPNGNRWGGMIGGRWYAGAQAPGGWNGYRRLGRGNHLPGYWMGGGFRIPDYLSWGLAAPPYGYFWVRYYDDAVLVDDRGDVWDSVSGIGWADADSWADSSGGYSSAYSRSGTGAGYREPIRPIDPNDYYDDYPADYAPPAPPPGVQVQGYYGSGGAYYGSGSYQSGAYYYGAPVGSTVIVTMPAVTTTTVVTEEVTTSYVRPASRRVVRKAPVRRYKPRVQCCVCGCR</sequence>
<feature type="chain" id="PRO_5031073055" evidence="1">
    <location>
        <begin position="23"/>
        <end position="324"/>
    </location>
</feature>
<dbReference type="AlphaFoldDB" id="A0A7X5UXA8"/>
<dbReference type="InterPro" id="IPR024572">
    <property type="entry name" value="RcnB"/>
</dbReference>